<evidence type="ECO:0000313" key="2">
    <source>
        <dbReference type="EMBL" id="RCX12502.1"/>
    </source>
</evidence>
<feature type="transmembrane region" description="Helical" evidence="1">
    <location>
        <begin position="34"/>
        <end position="56"/>
    </location>
</feature>
<comment type="caution">
    <text evidence="2">The sequence shown here is derived from an EMBL/GenBank/DDBJ whole genome shotgun (WGS) entry which is preliminary data.</text>
</comment>
<feature type="transmembrane region" description="Helical" evidence="1">
    <location>
        <begin position="62"/>
        <end position="83"/>
    </location>
</feature>
<dbReference type="Proteomes" id="UP000253034">
    <property type="component" value="Unassembled WGS sequence"/>
</dbReference>
<name>A0A369AT03_9FIRM</name>
<feature type="transmembrane region" description="Helical" evidence="1">
    <location>
        <begin position="144"/>
        <end position="167"/>
    </location>
</feature>
<dbReference type="PANTHER" id="PTHR43229">
    <property type="entry name" value="NODULATION PROTEIN J"/>
    <property type="match status" value="1"/>
</dbReference>
<dbReference type="InterPro" id="IPR051784">
    <property type="entry name" value="Nod_factor_ABC_transporter"/>
</dbReference>
<evidence type="ECO:0000313" key="3">
    <source>
        <dbReference type="Proteomes" id="UP000253034"/>
    </source>
</evidence>
<sequence>MIEDFAIGDCMFFKSLSVTIKYEFSQVNKARLTWVINFFVPLIWLIPLIAICRWFNKTDYQTFYSLSIMLWSNMRGIIFFIGLTATKKKNKPDENSIQKLFYILLAKTIVHIPLLIITNIITLIPEFILFGKRSSLSHIAVKPILLYFGFLVFLYLLAYLISFLIYYSKKVRVFFSLYERYAPFLTGIYYPVSLLPLPLKAVCMLMPLTYFVNSIRAGLCLEPYLIGHNSDLAIVALLDVIMLFVVIGFYRSRFKTECNGRLTA</sequence>
<keyword evidence="3" id="KW-1185">Reference proteome</keyword>
<dbReference type="PANTHER" id="PTHR43229:SF6">
    <property type="entry name" value="ABC-TYPE MULTIDRUG TRANSPORT SYSTEM, PERMEASE COMPONENT"/>
    <property type="match status" value="1"/>
</dbReference>
<gene>
    <name evidence="2" type="ORF">DFR58_1216</name>
</gene>
<organism evidence="2 3">
    <name type="scientific">Anaerobacterium chartisolvens</name>
    <dbReference type="NCBI Taxonomy" id="1297424"/>
    <lineage>
        <taxon>Bacteria</taxon>
        <taxon>Bacillati</taxon>
        <taxon>Bacillota</taxon>
        <taxon>Clostridia</taxon>
        <taxon>Eubacteriales</taxon>
        <taxon>Oscillospiraceae</taxon>
        <taxon>Anaerobacterium</taxon>
    </lineage>
</organism>
<dbReference type="AlphaFoldDB" id="A0A369AT03"/>
<accession>A0A369AT03</accession>
<feature type="transmembrane region" description="Helical" evidence="1">
    <location>
        <begin position="104"/>
        <end position="124"/>
    </location>
</feature>
<protein>
    <recommendedName>
        <fullName evidence="4">Transport permease protein</fullName>
    </recommendedName>
</protein>
<reference evidence="2 3" key="1">
    <citation type="submission" date="2018-07" db="EMBL/GenBank/DDBJ databases">
        <title>Genomic Encyclopedia of Type Strains, Phase IV (KMG-IV): sequencing the most valuable type-strain genomes for metagenomic binning, comparative biology and taxonomic classification.</title>
        <authorList>
            <person name="Goeker M."/>
        </authorList>
    </citation>
    <scope>NUCLEOTIDE SEQUENCE [LARGE SCALE GENOMIC DNA]</scope>
    <source>
        <strain evidence="2 3">DSM 27016</strain>
    </source>
</reference>
<keyword evidence="1" id="KW-0812">Transmembrane</keyword>
<keyword evidence="1" id="KW-1133">Transmembrane helix</keyword>
<keyword evidence="1" id="KW-0472">Membrane</keyword>
<dbReference type="EMBL" id="QPJT01000021">
    <property type="protein sequence ID" value="RCX12502.1"/>
    <property type="molecule type" value="Genomic_DNA"/>
</dbReference>
<evidence type="ECO:0000256" key="1">
    <source>
        <dbReference type="SAM" id="Phobius"/>
    </source>
</evidence>
<proteinExistence type="predicted"/>
<feature type="transmembrane region" description="Helical" evidence="1">
    <location>
        <begin position="232"/>
        <end position="250"/>
    </location>
</feature>
<evidence type="ECO:0008006" key="4">
    <source>
        <dbReference type="Google" id="ProtNLM"/>
    </source>
</evidence>